<comment type="caution">
    <text evidence="1">The sequence shown here is derived from an EMBL/GenBank/DDBJ whole genome shotgun (WGS) entry which is preliminary data.</text>
</comment>
<evidence type="ECO:0000313" key="1">
    <source>
        <dbReference type="EMBL" id="GMF80409.1"/>
    </source>
</evidence>
<organism evidence="1 2">
    <name type="scientific">Phytophthora fragariaefolia</name>
    <dbReference type="NCBI Taxonomy" id="1490495"/>
    <lineage>
        <taxon>Eukaryota</taxon>
        <taxon>Sar</taxon>
        <taxon>Stramenopiles</taxon>
        <taxon>Oomycota</taxon>
        <taxon>Peronosporomycetes</taxon>
        <taxon>Peronosporales</taxon>
        <taxon>Peronosporaceae</taxon>
        <taxon>Phytophthora</taxon>
    </lineage>
</organism>
<dbReference type="AlphaFoldDB" id="A0A9W7DBE3"/>
<gene>
    <name evidence="1" type="ORF">Pfra01_002864100</name>
</gene>
<protein>
    <submittedName>
        <fullName evidence="1">Unnamed protein product</fullName>
    </submittedName>
</protein>
<sequence>MSYDTLAARAAPSAIKSDTTYATLTGIDDRRSLRGFSDNAAAEERAPVEVFKKLKAALSNTSISKKLQEIQQKKIAEREAFVKKLLDDKATIETLQQNKVTVEEVYKGYGITAAHILFGNPSLPSHNLVQVRINKRSVERAERIRNLK</sequence>
<name>A0A9W7DBE3_9STRA</name>
<dbReference type="OrthoDB" id="128573at2759"/>
<reference evidence="1" key="1">
    <citation type="submission" date="2023-04" db="EMBL/GenBank/DDBJ databases">
        <title>Phytophthora fragariaefolia NBRC 109709.</title>
        <authorList>
            <person name="Ichikawa N."/>
            <person name="Sato H."/>
            <person name="Tonouchi N."/>
        </authorList>
    </citation>
    <scope>NUCLEOTIDE SEQUENCE</scope>
    <source>
        <strain evidence="1">NBRC 109709</strain>
    </source>
</reference>
<evidence type="ECO:0000313" key="2">
    <source>
        <dbReference type="Proteomes" id="UP001165121"/>
    </source>
</evidence>
<accession>A0A9W7DBE3</accession>
<dbReference type="Proteomes" id="UP001165121">
    <property type="component" value="Unassembled WGS sequence"/>
</dbReference>
<keyword evidence="2" id="KW-1185">Reference proteome</keyword>
<proteinExistence type="predicted"/>
<dbReference type="EMBL" id="BSXT01010510">
    <property type="protein sequence ID" value="GMF80409.1"/>
    <property type="molecule type" value="Genomic_DNA"/>
</dbReference>